<dbReference type="PANTHER" id="PTHR12626">
    <property type="entry name" value="PROGRAMMED CELL DEATH 4"/>
    <property type="match status" value="1"/>
</dbReference>
<evidence type="ECO:0000313" key="7">
    <source>
        <dbReference type="EMBL" id="CAH0687544.1"/>
    </source>
</evidence>
<keyword evidence="8" id="KW-1185">Reference proteome</keyword>
<evidence type="ECO:0000313" key="8">
    <source>
        <dbReference type="Proteomes" id="UP001153292"/>
    </source>
</evidence>
<comment type="subcellular location">
    <subcellularLocation>
        <location evidence="1">Cytoplasm</location>
    </subcellularLocation>
</comment>
<evidence type="ECO:0000256" key="2">
    <source>
        <dbReference type="ARBA" id="ARBA00005497"/>
    </source>
</evidence>
<dbReference type="Proteomes" id="UP001153292">
    <property type="component" value="Chromosome 26"/>
</dbReference>
<gene>
    <name evidence="7" type="ORF">CHILSU_LOCUS7230</name>
</gene>
<organism evidence="7 8">
    <name type="scientific">Chilo suppressalis</name>
    <name type="common">Asiatic rice borer moth</name>
    <dbReference type="NCBI Taxonomy" id="168631"/>
    <lineage>
        <taxon>Eukaryota</taxon>
        <taxon>Metazoa</taxon>
        <taxon>Ecdysozoa</taxon>
        <taxon>Arthropoda</taxon>
        <taxon>Hexapoda</taxon>
        <taxon>Insecta</taxon>
        <taxon>Pterygota</taxon>
        <taxon>Neoptera</taxon>
        <taxon>Endopterygota</taxon>
        <taxon>Lepidoptera</taxon>
        <taxon>Glossata</taxon>
        <taxon>Ditrysia</taxon>
        <taxon>Pyraloidea</taxon>
        <taxon>Crambidae</taxon>
        <taxon>Crambinae</taxon>
        <taxon>Chilo</taxon>
    </lineage>
</organism>
<dbReference type="PANTHER" id="PTHR12626:SF0">
    <property type="entry name" value="PROGRAMMED CELL DEATH PROTEIN 4"/>
    <property type="match status" value="1"/>
</dbReference>
<feature type="domain" description="MI" evidence="6">
    <location>
        <begin position="1"/>
        <end position="67"/>
    </location>
</feature>
<evidence type="ECO:0000259" key="6">
    <source>
        <dbReference type="PROSITE" id="PS51366"/>
    </source>
</evidence>
<evidence type="ECO:0000256" key="3">
    <source>
        <dbReference type="ARBA" id="ARBA00022490"/>
    </source>
</evidence>
<dbReference type="PROSITE" id="PS51366">
    <property type="entry name" value="MI"/>
    <property type="match status" value="2"/>
</dbReference>
<sequence length="257" mass="28897">MASVLISDLYGRVFSAKDIGYAFERLLEKLPDLVLDTPEAAVLLSNFIARCVADDCLPPRFVQAQARQPDLNSAAKQAIHRAETLLSMKQGLVRLDNIWGVGGGIRPVKSLIRQIQLLLKEYLTSGDLAEAMRCVRELEVPHFHHELVYETVLLALESINSSAEESLATFLAELRRSVVVSPDQMDRGFLRVLEDMNDIVLDVPLAYIVLDRFMELCQHKFRLGDAVLKRMPTRGRKRYVSEGDGGAIKDHALKLRE</sequence>
<keyword evidence="4" id="KW-0677">Repeat</keyword>
<proteinExistence type="inferred from homology"/>
<dbReference type="InterPro" id="IPR039778">
    <property type="entry name" value="PDCD4"/>
</dbReference>
<protein>
    <recommendedName>
        <fullName evidence="6">MI domain-containing protein</fullName>
    </recommendedName>
</protein>
<feature type="domain" description="MI" evidence="6">
    <location>
        <begin position="110"/>
        <end position="233"/>
    </location>
</feature>
<evidence type="ECO:0000256" key="1">
    <source>
        <dbReference type="ARBA" id="ARBA00004496"/>
    </source>
</evidence>
<comment type="similarity">
    <text evidence="2">Belongs to the PDCD4 family.</text>
</comment>
<dbReference type="InterPro" id="IPR016024">
    <property type="entry name" value="ARM-type_fold"/>
</dbReference>
<evidence type="ECO:0000256" key="5">
    <source>
        <dbReference type="ARBA" id="ARBA00023242"/>
    </source>
</evidence>
<dbReference type="EMBL" id="OU963919">
    <property type="protein sequence ID" value="CAH0687544.1"/>
    <property type="molecule type" value="Genomic_DNA"/>
</dbReference>
<keyword evidence="5" id="KW-0539">Nucleus</keyword>
<dbReference type="Pfam" id="PF02847">
    <property type="entry name" value="MA3"/>
    <property type="match status" value="2"/>
</dbReference>
<evidence type="ECO:0000256" key="4">
    <source>
        <dbReference type="ARBA" id="ARBA00022737"/>
    </source>
</evidence>
<accession>A0ABN8EB87</accession>
<dbReference type="SUPFAM" id="SSF48371">
    <property type="entry name" value="ARM repeat"/>
    <property type="match status" value="2"/>
</dbReference>
<name>A0ABN8EB87_CHISP</name>
<reference evidence="7" key="1">
    <citation type="submission" date="2021-12" db="EMBL/GenBank/DDBJ databases">
        <authorList>
            <person name="King R."/>
        </authorList>
    </citation>
    <scope>NUCLEOTIDE SEQUENCE</scope>
</reference>
<dbReference type="InterPro" id="IPR003891">
    <property type="entry name" value="Initiation_fac_eIF4g_MI"/>
</dbReference>
<dbReference type="Gene3D" id="1.25.40.180">
    <property type="match status" value="2"/>
</dbReference>
<keyword evidence="3" id="KW-0963">Cytoplasm</keyword>
<dbReference type="SMART" id="SM00544">
    <property type="entry name" value="MA3"/>
    <property type="match status" value="1"/>
</dbReference>